<evidence type="ECO:0000313" key="3">
    <source>
        <dbReference type="Proteomes" id="UP000293912"/>
    </source>
</evidence>
<keyword evidence="3" id="KW-1185">Reference proteome</keyword>
<feature type="region of interest" description="Disordered" evidence="1">
    <location>
        <begin position="294"/>
        <end position="319"/>
    </location>
</feature>
<sequence length="863" mass="96236">MLKVPAFRTVDGVTVYADDTLWHRFYPVADQPRVRLDADGQPVFLLVKYALSDEELARNPTLPRGGGYLNVDVVFELDDAQREAVRANLQAWVDTEFARRQAGSAEEKASVQGMTAPPPVDFGTPTYTGGTVAMDAPQTSVLVSKRVASGAPSLLADNVSVFSMDLTSEGATFMERTLTGGGGAAGASDLTPIQVRYDLSFWARLPPVRIHVKADSQRMYEQVRKIMDGAGVDHCTTYDFQHSDIDTASAEVAGLITVQIDTGSGSLDDAVIAELRRYALEVMQQLVESNFFTDDPAEAHRPSGSGDVPDEALSGRRDKTKKYLRKQQDSMHVKLELSLEQNSVVPWPIHPQGTLQTFFRGMSAAQIANFVRVVVLDDPVFQSLNLTARVFAPFDAAGLEAVEVEVRYAGRDANGDRQEKLKTFTFTGNQPQKWEPKLIGDERGYEYRYRFKFAGRAFGSFTRWEAASRNDLNISVPAAGRVFVEVRAGDIDFENQVRQVQVLLAYEDPAAGVPRQEQTVLLDKTSTSGVYDRQIFEPRARPVLYRQRFRMLSGEVVEDPDWQELSGHQLIVNQPARGLLRVRLLPAGDGWDAVAQVIVDLRYEDAPNGLRREESLVLKTSQEFRTWEAALRDQNRRGFEYRVHASFKDGRFQQGPWQSHTGEETLPIVVQAPPRHQIQIIPDRLDLAAAPLTEVGLTHLPTGRQETFVFRAKQPVVWNVDVPAGTPVRYRVQVTHFPATGDPVVLPPFEEEDPVLVLPPYQPPRPGSLTVQLVGALIDFAQTPLVTVDLRYQDEVHGIDASHAVAFSERATLSWTVEVGDLSRRFYSYQITYFVAPDQTPHTLPLAHTDKPLLVIPRWQPAP</sequence>
<reference evidence="2 3" key="1">
    <citation type="submission" date="2019-03" db="EMBL/GenBank/DDBJ databases">
        <authorList>
            <person name="Sebastian G."/>
            <person name="Baumann P."/>
            <person name="Ruckert C."/>
            <person name="Kalinowski J."/>
            <person name="Nebel B."/>
            <person name="Takors R."/>
            <person name="Blombach B."/>
        </authorList>
    </citation>
    <scope>NUCLEOTIDE SEQUENCE [LARGE SCALE GENOMIC DNA]</scope>
    <source>
        <strain evidence="2 3">DSM 1084</strain>
    </source>
</reference>
<accession>A0A4P6WRV0</accession>
<dbReference type="Proteomes" id="UP000293912">
    <property type="component" value="Chromosome"/>
</dbReference>
<evidence type="ECO:0000256" key="1">
    <source>
        <dbReference type="SAM" id="MobiDB-lite"/>
    </source>
</evidence>
<protein>
    <submittedName>
        <fullName evidence="2">Uncharacterized protein</fullName>
    </submittedName>
</protein>
<dbReference type="RefSeq" id="WP_133155364.1">
    <property type="nucleotide sequence ID" value="NZ_CP037867.1"/>
</dbReference>
<gene>
    <name evidence="2" type="ORF">HPF_00125</name>
</gene>
<dbReference type="KEGG" id="hpse:HPF_00125"/>
<dbReference type="EMBL" id="CP037867">
    <property type="protein sequence ID" value="QBM26060.1"/>
    <property type="molecule type" value="Genomic_DNA"/>
</dbReference>
<evidence type="ECO:0000313" key="2">
    <source>
        <dbReference type="EMBL" id="QBM26060.1"/>
    </source>
</evidence>
<dbReference type="AlphaFoldDB" id="A0A4P6WRV0"/>
<organism evidence="2 3">
    <name type="scientific">Hydrogenophaga pseudoflava</name>
    <name type="common">Pseudomonas carboxydoflava</name>
    <dbReference type="NCBI Taxonomy" id="47421"/>
    <lineage>
        <taxon>Bacteria</taxon>
        <taxon>Pseudomonadati</taxon>
        <taxon>Pseudomonadota</taxon>
        <taxon>Betaproteobacteria</taxon>
        <taxon>Burkholderiales</taxon>
        <taxon>Comamonadaceae</taxon>
        <taxon>Hydrogenophaga</taxon>
    </lineage>
</organism>
<proteinExistence type="predicted"/>
<name>A0A4P6WRV0_HYDPS</name>